<evidence type="ECO:0000256" key="1">
    <source>
        <dbReference type="ARBA" id="ARBA00005086"/>
    </source>
</evidence>
<dbReference type="PANTHER" id="PTHR48075">
    <property type="entry name" value="3-HYDROXYACYL-COA DEHYDROGENASE FAMILY PROTEIN"/>
    <property type="match status" value="1"/>
</dbReference>
<comment type="pathway">
    <text evidence="1">Lipid metabolism; butanoate metabolism.</text>
</comment>
<feature type="domain" description="3-hydroxyacyl-CoA dehydrogenase NAD binding" evidence="5">
    <location>
        <begin position="17"/>
        <end position="193"/>
    </location>
</feature>
<evidence type="ECO:0000259" key="5">
    <source>
        <dbReference type="Pfam" id="PF02737"/>
    </source>
</evidence>
<dbReference type="GO" id="GO:0003857">
    <property type="term" value="F:(3S)-3-hydroxyacyl-CoA dehydrogenase (NAD+) activity"/>
    <property type="evidence" value="ECO:0007669"/>
    <property type="project" value="UniProtKB-EC"/>
</dbReference>
<sequence>MDGAARDGGRTAAARRIGVVGAGTMGSGIAQLAVQSGAGCVLHDPDPAALGRGVDAVARALARSAERGRLTPAEAEAARERLTPAAGLADLAGCDLIVEAAPERLDVKHALLAELGAIAPDAVLASNTSSIPVTSLAAGAPDPTRVVGMHFFNPAPVMRLVEVVAGMDSSPEALALARATGEAMGRRVIDAADGPGFVVNRCNRPFNLEAQKLVTDGVAEVAAVDRVVRLGGGFRMGPFELMDLVGMDTTMAVAESFHALSFGEPRWRPSPLGARLVAAGRLGRKAGRGWYAYPPGRPEDAPEPAPAPVPGPPGDVVLLAGSVPLADVLFEAAAQAGWDVRSPSDAEGAVPFLCVDCGADPDEPALQGGPQAVLVADGSLHQLDPGGSSVGFHLLPPLGGLVELTRGAGTAPEAGRRAEAFFGSLGLRAEWVGDAPGLVLGRIACQLVNEAAFALQEGVASAPDIDAGMQLGLSHPRGPLAWADEIGLLHVLSVLDALHAESGEERYRAAPLLRRMLAEEATFHPSD</sequence>
<name>A0A6J4RPS0_9ACTN</name>
<dbReference type="InterPro" id="IPR006176">
    <property type="entry name" value="3-OHacyl-CoA_DH_NAD-bd"/>
</dbReference>
<feature type="domain" description="3-hydroxyacyl-CoA dehydrogenase C-terminal" evidence="4">
    <location>
        <begin position="437"/>
        <end position="519"/>
    </location>
</feature>
<dbReference type="InterPro" id="IPR013328">
    <property type="entry name" value="6PGD_dom2"/>
</dbReference>
<dbReference type="InterPro" id="IPR036291">
    <property type="entry name" value="NAD(P)-bd_dom_sf"/>
</dbReference>
<dbReference type="GO" id="GO:0008691">
    <property type="term" value="F:3-hydroxybutyryl-CoA dehydrogenase activity"/>
    <property type="evidence" value="ECO:0007669"/>
    <property type="project" value="UniProtKB-EC"/>
</dbReference>
<protein>
    <submittedName>
        <fullName evidence="6">3-hydroxybutyryl-CoA dehydrogenase 3-hydroxyacyl-CoA dehydrogenase</fullName>
        <ecNumber evidence="6">1.1.1.157</ecNumber>
        <ecNumber evidence="6">1.1.1.35</ecNumber>
    </submittedName>
</protein>
<dbReference type="GO" id="GO:0006631">
    <property type="term" value="P:fatty acid metabolic process"/>
    <property type="evidence" value="ECO:0007669"/>
    <property type="project" value="InterPro"/>
</dbReference>
<comment type="similarity">
    <text evidence="2">Belongs to the 3-hydroxyacyl-CoA dehydrogenase family.</text>
</comment>
<dbReference type="EMBL" id="CADCVO010000091">
    <property type="protein sequence ID" value="CAA9473214.1"/>
    <property type="molecule type" value="Genomic_DNA"/>
</dbReference>
<dbReference type="Pfam" id="PF02737">
    <property type="entry name" value="3HCDH_N"/>
    <property type="match status" value="1"/>
</dbReference>
<dbReference type="EC" id="1.1.1.157" evidence="6"/>
<dbReference type="GO" id="GO:0070403">
    <property type="term" value="F:NAD+ binding"/>
    <property type="evidence" value="ECO:0007669"/>
    <property type="project" value="InterPro"/>
</dbReference>
<dbReference type="AlphaFoldDB" id="A0A6J4RPS0"/>
<evidence type="ECO:0000313" key="6">
    <source>
        <dbReference type="EMBL" id="CAA9473214.1"/>
    </source>
</evidence>
<dbReference type="SUPFAM" id="SSF51735">
    <property type="entry name" value="NAD(P)-binding Rossmann-fold domains"/>
    <property type="match status" value="1"/>
</dbReference>
<dbReference type="InterPro" id="IPR006108">
    <property type="entry name" value="3HC_DH_C"/>
</dbReference>
<dbReference type="InterPro" id="IPR008927">
    <property type="entry name" value="6-PGluconate_DH-like_C_sf"/>
</dbReference>
<gene>
    <name evidence="6" type="ORF">AVDCRST_MAG13-624</name>
</gene>
<dbReference type="PANTHER" id="PTHR48075:SF5">
    <property type="entry name" value="3-HYDROXYBUTYRYL-COA DEHYDROGENASE"/>
    <property type="match status" value="1"/>
</dbReference>
<evidence type="ECO:0000256" key="2">
    <source>
        <dbReference type="ARBA" id="ARBA00009463"/>
    </source>
</evidence>
<dbReference type="FunFam" id="3.40.50.720:FF:000009">
    <property type="entry name" value="Fatty oxidation complex, alpha subunit"/>
    <property type="match status" value="1"/>
</dbReference>
<reference evidence="6" key="1">
    <citation type="submission" date="2020-02" db="EMBL/GenBank/DDBJ databases">
        <authorList>
            <person name="Meier V. D."/>
        </authorList>
    </citation>
    <scope>NUCLEOTIDE SEQUENCE</scope>
    <source>
        <strain evidence="6">AVDCRST_MAG13</strain>
    </source>
</reference>
<feature type="domain" description="3-hydroxyacyl-CoA dehydrogenase C-terminal" evidence="4">
    <location>
        <begin position="196"/>
        <end position="293"/>
    </location>
</feature>
<proteinExistence type="inferred from homology"/>
<evidence type="ECO:0000259" key="4">
    <source>
        <dbReference type="Pfam" id="PF00725"/>
    </source>
</evidence>
<organism evidence="6">
    <name type="scientific">uncultured Solirubrobacteraceae bacterium</name>
    <dbReference type="NCBI Taxonomy" id="1162706"/>
    <lineage>
        <taxon>Bacteria</taxon>
        <taxon>Bacillati</taxon>
        <taxon>Actinomycetota</taxon>
        <taxon>Thermoleophilia</taxon>
        <taxon>Solirubrobacterales</taxon>
        <taxon>Solirubrobacteraceae</taxon>
        <taxon>environmental samples</taxon>
    </lineage>
</organism>
<accession>A0A6J4RPS0</accession>
<dbReference type="Gene3D" id="1.10.1040.10">
    <property type="entry name" value="N-(1-d-carboxylethyl)-l-norvaline Dehydrogenase, domain 2"/>
    <property type="match status" value="2"/>
</dbReference>
<evidence type="ECO:0000256" key="3">
    <source>
        <dbReference type="ARBA" id="ARBA00023002"/>
    </source>
</evidence>
<dbReference type="SUPFAM" id="SSF48179">
    <property type="entry name" value="6-phosphogluconate dehydrogenase C-terminal domain-like"/>
    <property type="match status" value="2"/>
</dbReference>
<dbReference type="EC" id="1.1.1.35" evidence="6"/>
<keyword evidence="3 6" id="KW-0560">Oxidoreductase</keyword>
<dbReference type="Pfam" id="PF00725">
    <property type="entry name" value="3HCDH"/>
    <property type="match status" value="2"/>
</dbReference>
<dbReference type="Gene3D" id="3.40.50.720">
    <property type="entry name" value="NAD(P)-binding Rossmann-like Domain"/>
    <property type="match status" value="1"/>
</dbReference>